<reference evidence="1 2" key="1">
    <citation type="submission" date="2020-08" db="EMBL/GenBank/DDBJ databases">
        <title>Lysobacter sp. II4 sp. nov., isolated from soil.</title>
        <authorList>
            <person name="Woo C.Y."/>
            <person name="Kim J."/>
        </authorList>
    </citation>
    <scope>NUCLEOTIDE SEQUENCE [LARGE SCALE GENOMIC DNA]</scope>
    <source>
        <strain evidence="1 2">II4</strain>
    </source>
</reference>
<keyword evidence="2" id="KW-1185">Reference proteome</keyword>
<sequence>MKNLLLDGRTARDIEDRVARIHRDLDYRGGKVELSDVRALMSLDLAYYAADDAGLLSEVVHKLTIGAKQVIKRPLLLIEAVRKLELKALFVPDRKQILIDASLPDPKKRWSEGHEILHSVLPWHSAYMLGDTKITLTPGCHDRIEAEANFGTGRLFFPKAEFEPVLRSAPMSMQRVRQIASHFGNTITSTLWRCVEFDDQPSFAVIGAHPNRPQPGTPDVEHIVQSPAFAQRFSKFSPQDATGLIKSYCGYQRTGPLGMAEVMVLDDDGQAHAFVAETFCNGYNTLTLAQYRGPKSPQITKPETPLILLPGS</sequence>
<dbReference type="AlphaFoldDB" id="A0A7H0G0A8"/>
<organism evidence="1 2">
    <name type="scientific">Agrilutibacter terrestris</name>
    <dbReference type="NCBI Taxonomy" id="2865112"/>
    <lineage>
        <taxon>Bacteria</taxon>
        <taxon>Pseudomonadati</taxon>
        <taxon>Pseudomonadota</taxon>
        <taxon>Gammaproteobacteria</taxon>
        <taxon>Lysobacterales</taxon>
        <taxon>Lysobacteraceae</taxon>
        <taxon>Agrilutibacter</taxon>
    </lineage>
</organism>
<name>A0A7H0G0A8_9GAMM</name>
<evidence type="ECO:0008006" key="3">
    <source>
        <dbReference type="Google" id="ProtNLM"/>
    </source>
</evidence>
<evidence type="ECO:0000313" key="2">
    <source>
        <dbReference type="Proteomes" id="UP000516018"/>
    </source>
</evidence>
<gene>
    <name evidence="1" type="ORF">H8B22_05820</name>
</gene>
<protein>
    <recommendedName>
        <fullName evidence="3">ImmA/IrrE family metallo-endopeptidase</fullName>
    </recommendedName>
</protein>
<dbReference type="RefSeq" id="WP_187713160.1">
    <property type="nucleotide sequence ID" value="NZ_CP060820.1"/>
</dbReference>
<evidence type="ECO:0000313" key="1">
    <source>
        <dbReference type="EMBL" id="QNP41724.1"/>
    </source>
</evidence>
<proteinExistence type="predicted"/>
<dbReference type="EMBL" id="CP060820">
    <property type="protein sequence ID" value="QNP41724.1"/>
    <property type="molecule type" value="Genomic_DNA"/>
</dbReference>
<accession>A0A7H0G0A8</accession>
<dbReference type="Proteomes" id="UP000516018">
    <property type="component" value="Chromosome"/>
</dbReference>
<dbReference type="KEGG" id="lsx:H8B22_05820"/>